<keyword evidence="5" id="KW-1133">Transmembrane helix</keyword>
<dbReference type="CDD" id="cd01127">
    <property type="entry name" value="TrwB_TraG_TraD_VirD4"/>
    <property type="match status" value="1"/>
</dbReference>
<keyword evidence="4" id="KW-0812">Transmembrane</keyword>
<evidence type="ECO:0000256" key="1">
    <source>
        <dbReference type="ARBA" id="ARBA00004651"/>
    </source>
</evidence>
<comment type="similarity">
    <text evidence="2">Belongs to the VirD4/TraG family.</text>
</comment>
<dbReference type="SUPFAM" id="SSF52540">
    <property type="entry name" value="P-loop containing nucleoside triphosphate hydrolases"/>
    <property type="match status" value="1"/>
</dbReference>
<dbReference type="PANTHER" id="PTHR37937">
    <property type="entry name" value="CONJUGATIVE TRANSFER: DNA TRANSPORT"/>
    <property type="match status" value="1"/>
</dbReference>
<reference evidence="8" key="1">
    <citation type="journal article" date="2019" name="Int. J. Syst. Evol. Microbiol.">
        <title>The Global Catalogue of Microorganisms (GCM) 10K type strain sequencing project: providing services to taxonomists for standard genome sequencing and annotation.</title>
        <authorList>
            <consortium name="The Broad Institute Genomics Platform"/>
            <consortium name="The Broad Institute Genome Sequencing Center for Infectious Disease"/>
            <person name="Wu L."/>
            <person name="Ma J."/>
        </authorList>
    </citation>
    <scope>NUCLEOTIDE SEQUENCE [LARGE SCALE GENOMIC DNA]</scope>
    <source>
        <strain evidence="8">KCTC 52366</strain>
    </source>
</reference>
<keyword evidence="8" id="KW-1185">Reference proteome</keyword>
<dbReference type="EMBL" id="JBHRTB010000010">
    <property type="protein sequence ID" value="MFC3145889.1"/>
    <property type="molecule type" value="Genomic_DNA"/>
</dbReference>
<comment type="caution">
    <text evidence="7">The sequence shown here is derived from an EMBL/GenBank/DDBJ whole genome shotgun (WGS) entry which is preliminary data.</text>
</comment>
<protein>
    <submittedName>
        <fullName evidence="7">Type IV secretory system conjugative DNA transfer family protein</fullName>
    </submittedName>
</protein>
<organism evidence="7 8">
    <name type="scientific">Psychromarinibacter halotolerans</name>
    <dbReference type="NCBI Taxonomy" id="1775175"/>
    <lineage>
        <taxon>Bacteria</taxon>
        <taxon>Pseudomonadati</taxon>
        <taxon>Pseudomonadota</taxon>
        <taxon>Alphaproteobacteria</taxon>
        <taxon>Rhodobacterales</taxon>
        <taxon>Paracoccaceae</taxon>
        <taxon>Psychromarinibacter</taxon>
    </lineage>
</organism>
<gene>
    <name evidence="7" type="ORF">ACFOGP_24415</name>
</gene>
<proteinExistence type="inferred from homology"/>
<keyword evidence="6" id="KW-0472">Membrane</keyword>
<dbReference type="InterPro" id="IPR051539">
    <property type="entry name" value="T4SS-coupling_protein"/>
</dbReference>
<evidence type="ECO:0000256" key="4">
    <source>
        <dbReference type="ARBA" id="ARBA00022692"/>
    </source>
</evidence>
<dbReference type="Pfam" id="PF02534">
    <property type="entry name" value="T4SS-DNA_transf"/>
    <property type="match status" value="1"/>
</dbReference>
<evidence type="ECO:0000313" key="8">
    <source>
        <dbReference type="Proteomes" id="UP001595632"/>
    </source>
</evidence>
<dbReference type="Gene3D" id="3.40.50.300">
    <property type="entry name" value="P-loop containing nucleotide triphosphate hydrolases"/>
    <property type="match status" value="1"/>
</dbReference>
<dbReference type="InterPro" id="IPR003688">
    <property type="entry name" value="TraG/VirD4"/>
</dbReference>
<evidence type="ECO:0000256" key="5">
    <source>
        <dbReference type="ARBA" id="ARBA00022989"/>
    </source>
</evidence>
<comment type="subcellular location">
    <subcellularLocation>
        <location evidence="1">Cell membrane</location>
        <topology evidence="1">Multi-pass membrane protein</topology>
    </subcellularLocation>
</comment>
<sequence length="425" mass="46481">MSLLLGWPRRTSPKAAFGFTPSVVVSDPGPVPDPVRDPYEEGHWLVVAPTGAGKSASFAIPQLLSYPGAIVVVDVKGELANVTARYRRTLGEVLILDPFRQVSDGSGQFNPLAHISVGSPEVVDDAYTIAELFSNLSRDSAQKDPFWDEAGQDIIAALIVQALHEHEPSDRSLAGVYESFSMPDQLQFFWRMLDSGVHPFVEQKIGAYLRLAETTRTGIEAVAGQQLRMLAGEGVRRCVSGDTIPPRHLADGRPVTIYLVIPPDRLASHATLVRILLTAMLRRMLRRKNKPERPTLLLVDEAAQLGRMPALTSAITLGRGFGIRAALLVQSLSQLSGAYGRDYQAIAENCSLLTMGGRTGFAMAEHLSTSGFGDVTPECIYGLSETETMIRANGQETRRLRKLDYRADSLFAGKYDDNPLYERAC</sequence>
<dbReference type="Proteomes" id="UP001595632">
    <property type="component" value="Unassembled WGS sequence"/>
</dbReference>
<evidence type="ECO:0000313" key="7">
    <source>
        <dbReference type="EMBL" id="MFC3145889.1"/>
    </source>
</evidence>
<accession>A0ABV7GW36</accession>
<evidence type="ECO:0000256" key="3">
    <source>
        <dbReference type="ARBA" id="ARBA00022475"/>
    </source>
</evidence>
<dbReference type="PANTHER" id="PTHR37937:SF1">
    <property type="entry name" value="CONJUGATIVE TRANSFER: DNA TRANSPORT"/>
    <property type="match status" value="1"/>
</dbReference>
<evidence type="ECO:0000256" key="6">
    <source>
        <dbReference type="ARBA" id="ARBA00023136"/>
    </source>
</evidence>
<dbReference type="InterPro" id="IPR027417">
    <property type="entry name" value="P-loop_NTPase"/>
</dbReference>
<evidence type="ECO:0000256" key="2">
    <source>
        <dbReference type="ARBA" id="ARBA00008806"/>
    </source>
</evidence>
<dbReference type="RefSeq" id="WP_275634810.1">
    <property type="nucleotide sequence ID" value="NZ_JARGYD010000012.1"/>
</dbReference>
<keyword evidence="3" id="KW-1003">Cell membrane</keyword>
<name>A0ABV7GW36_9RHOB</name>